<sequence length="257" mass="28321">MVVVTLLLSAMCACESKDDTGVSIADEHRRDSTEVTVAATRILHGDSNPGKSDKNRLCRLEFLDRNSSANKFPELSNTSSSLFDRVKFFIDGAEIGSIGMGAENNPFVQDDFDNHFSPSCDLAWVGNLAFGTVEDDKGRAVKFHDRYYCAFVRLPDMCVVGNSTDLMCDGQFDSSGQWVRNDGEDSDIDLSYRVTAKGLLDGNLDGSGLVGSIGNLLRCDPVSKENSSLYSDLIKRNIIKMSAKERDDLAKRVDEFR</sequence>
<proteinExistence type="predicted"/>
<dbReference type="Proteomes" id="UP001459204">
    <property type="component" value="Unassembled WGS sequence"/>
</dbReference>
<name>A0ABU9J4K9_9GAMM</name>
<keyword evidence="2" id="KW-1185">Reference proteome</keyword>
<dbReference type="EMBL" id="JBBWWT010000013">
    <property type="protein sequence ID" value="MEL1266188.1"/>
    <property type="molecule type" value="Genomic_DNA"/>
</dbReference>
<evidence type="ECO:0000313" key="1">
    <source>
        <dbReference type="EMBL" id="MEL1266188.1"/>
    </source>
</evidence>
<evidence type="ECO:0000313" key="2">
    <source>
        <dbReference type="Proteomes" id="UP001459204"/>
    </source>
</evidence>
<accession>A0ABU9J4K9</accession>
<comment type="caution">
    <text evidence="1">The sequence shown here is derived from an EMBL/GenBank/DDBJ whole genome shotgun (WGS) entry which is preliminary data.</text>
</comment>
<organism evidence="1 2">
    <name type="scientific">Pseudoxanthomonas putridarboris</name>
    <dbReference type="NCBI Taxonomy" id="752605"/>
    <lineage>
        <taxon>Bacteria</taxon>
        <taxon>Pseudomonadati</taxon>
        <taxon>Pseudomonadota</taxon>
        <taxon>Gammaproteobacteria</taxon>
        <taxon>Lysobacterales</taxon>
        <taxon>Lysobacteraceae</taxon>
        <taxon>Pseudoxanthomonas</taxon>
    </lineage>
</organism>
<gene>
    <name evidence="1" type="ORF">AAD027_17680</name>
</gene>
<protein>
    <recommendedName>
        <fullName evidence="3">Lipoprotein</fullName>
    </recommendedName>
</protein>
<reference evidence="1 2" key="1">
    <citation type="submission" date="2024-04" db="EMBL/GenBank/DDBJ databases">
        <title>Draft genome sequence of Pseudoxanthomonas putridarboris WD12.</title>
        <authorList>
            <person name="Oh J."/>
        </authorList>
    </citation>
    <scope>NUCLEOTIDE SEQUENCE [LARGE SCALE GENOMIC DNA]</scope>
    <source>
        <strain evidence="1 2">WD12</strain>
    </source>
</reference>
<evidence type="ECO:0008006" key="3">
    <source>
        <dbReference type="Google" id="ProtNLM"/>
    </source>
</evidence>